<reference evidence="2" key="1">
    <citation type="submission" date="2019-03" db="EMBL/GenBank/DDBJ databases">
        <authorList>
            <person name="Moriniere L."/>
            <person name="Burlet A."/>
            <person name="Rosenthal E."/>
            <person name="Portier P."/>
            <person name="Lavire C."/>
            <person name="Nesme X."/>
            <person name="Bull C.T."/>
            <person name="Le Saux M."/>
            <person name="Bertolla F."/>
        </authorList>
    </citation>
    <scope>NUCLEOTIDE SEQUENCE</scope>
    <source>
        <strain evidence="2">CFBP2533</strain>
    </source>
</reference>
<evidence type="ECO:0000313" key="3">
    <source>
        <dbReference type="Proteomes" id="UP000548771"/>
    </source>
</evidence>
<dbReference type="EMBL" id="SMDX01000037">
    <property type="protein sequence ID" value="NMI24233.1"/>
    <property type="molecule type" value="Genomic_DNA"/>
</dbReference>
<gene>
    <name evidence="1" type="ORF">CFBP2533_11590</name>
    <name evidence="2" type="ORF">E1J24_20920</name>
</gene>
<sequence>MKYTIEINATAHLVHWATIEATSPEEALSKCDIDAISYSDFEFEEWHSAPEIHRIEDETGTLIACDYEDEVPDIDDL</sequence>
<dbReference type="AlphaFoldDB" id="A0A6V7CD09"/>
<dbReference type="EMBL" id="LR828261">
    <property type="protein sequence ID" value="CAD0313342.1"/>
    <property type="molecule type" value="Genomic_DNA"/>
</dbReference>
<proteinExistence type="predicted"/>
<dbReference type="EMBL" id="LR828261">
    <property type="protein sequence ID" value="CAD0313351.1"/>
    <property type="molecule type" value="Genomic_DNA"/>
</dbReference>
<evidence type="ECO:0000313" key="2">
    <source>
        <dbReference type="EMBL" id="NMI24233.1"/>
    </source>
</evidence>
<name>A0A6V7CD09_9XANT</name>
<reference evidence="2" key="3">
    <citation type="journal article" date="2020" name="Syst. Appl. Microbiol.">
        <title>Clarifying the taxonomy of the causal agent of bacterial leaf spot of lettuce through a polyphasic approach reveals that Xanthomonas cynarae Trebaol et al. 2000 emend. Timilsina et al. 2019 is a later heterotypic synonym of Xanthomonas hortorum Vauterin et al. 1995.</title>
        <authorList>
            <person name="Moriniere L."/>
            <person name="Burlet A."/>
            <person name="Rosenthal E.R."/>
            <person name="Nesme X."/>
            <person name="Portier P."/>
            <person name="Bull C.T."/>
            <person name="Lavire C."/>
            <person name="Fischer-Le Saux M."/>
            <person name="Bertolla F."/>
        </authorList>
    </citation>
    <scope>NUCLEOTIDE SEQUENCE</scope>
    <source>
        <strain evidence="2">CFBP2533</strain>
    </source>
</reference>
<organism evidence="1">
    <name type="scientific">Xanthomonas hortorum pv. pelargonii</name>
    <dbReference type="NCBI Taxonomy" id="453602"/>
    <lineage>
        <taxon>Bacteria</taxon>
        <taxon>Pseudomonadati</taxon>
        <taxon>Pseudomonadota</taxon>
        <taxon>Gammaproteobacteria</taxon>
        <taxon>Lysobacterales</taxon>
        <taxon>Lysobacteraceae</taxon>
        <taxon>Xanthomonas</taxon>
    </lineage>
</organism>
<evidence type="ECO:0000313" key="1">
    <source>
        <dbReference type="EMBL" id="CAD0313342.1"/>
    </source>
</evidence>
<dbReference type="RefSeq" id="WP_168959869.1">
    <property type="nucleotide sequence ID" value="NZ_CP098604.1"/>
</dbReference>
<reference evidence="3" key="2">
    <citation type="journal article" date="2020" name="Syst. Appl. Microbiol.">
        <title>Clarifying the taxonomy of the causal agent of bacterial leaf spot of lettuce through a polyphasic approach reveals that Xanthomonas cynarae Trebaol et al. 2000 emend. Timilsina et al. 2019 is a later heterotypic synonym of Xanthomonas hortorum Vauterin et al. 1995.</title>
        <authorList>
            <person name="Moriniere L."/>
            <person name="Burlet A."/>
            <person name="Rosenthal E.R."/>
            <person name="Nesme X."/>
            <person name="Portier P."/>
            <person name="Bull C.T."/>
            <person name="Lavire C."/>
            <person name="Fischer-Le Saux M."/>
            <person name="Bertolla F."/>
        </authorList>
    </citation>
    <scope>NUCLEOTIDE SEQUENCE [LARGE SCALE GENOMIC DNA]</scope>
    <source>
        <strain evidence="3">CFBP2533</strain>
    </source>
</reference>
<accession>A0A6V7CD09</accession>
<reference evidence="1" key="4">
    <citation type="submission" date="2020-07" db="EMBL/GenBank/DDBJ databases">
        <authorList>
            <person name="Pothier F. J."/>
        </authorList>
    </citation>
    <scope>NUCLEOTIDE SEQUENCE</scope>
    <source>
        <strain evidence="1">CFBP 2533</strain>
    </source>
</reference>
<protein>
    <submittedName>
        <fullName evidence="1">Uncharacterized protein</fullName>
    </submittedName>
</protein>
<dbReference type="Proteomes" id="UP000548771">
    <property type="component" value="Unassembled WGS sequence"/>
</dbReference>